<dbReference type="Proteomes" id="UP000013015">
    <property type="component" value="Unassembled WGS sequence"/>
</dbReference>
<reference evidence="2 3" key="1">
    <citation type="submission" date="2013-03" db="EMBL/GenBank/DDBJ databases">
        <title>Reference genome for the Human Microbiome Project.</title>
        <authorList>
            <person name="Aqrawi P."/>
            <person name="Ayvaz T."/>
            <person name="Bess C."/>
            <person name="Blankenburg K."/>
            <person name="Coyle M."/>
            <person name="Deng J."/>
            <person name="Forbes L."/>
            <person name="Fowler G."/>
            <person name="Francisco L."/>
            <person name="Fu Q."/>
            <person name="Gibbs R."/>
            <person name="Gross S."/>
            <person name="Gubbala S."/>
            <person name="Hale W."/>
            <person name="Hemphill L."/>
            <person name="Highlander S."/>
            <person name="Hirani K."/>
            <person name="Jackson L."/>
            <person name="Jakkamsetti A."/>
            <person name="Javaid M."/>
            <person name="Jayaseelan J.C."/>
            <person name="Jiang H."/>
            <person name="Joshi V."/>
            <person name="Korchina V."/>
            <person name="Kovar C."/>
            <person name="Lara F."/>
            <person name="Lee S."/>
            <person name="Liu Y."/>
            <person name="Mata R."/>
            <person name="Mathew T."/>
            <person name="Munidasa M."/>
            <person name="Muzny D."/>
            <person name="Nazareth L."/>
            <person name="Ngo R."/>
            <person name="Nguyen L."/>
            <person name="Nguyen N."/>
            <person name="Okwuonu G."/>
            <person name="Ongeri F."/>
            <person name="Palculict T."/>
            <person name="Patil S."/>
            <person name="Petrosino J."/>
            <person name="Pham C."/>
            <person name="Pham P."/>
            <person name="Pu L.-L."/>
            <person name="Qin X."/>
            <person name="Qu J."/>
            <person name="Reid J."/>
            <person name="Ross M."/>
            <person name="Ruth R."/>
            <person name="Saada N."/>
            <person name="San Lucas F."/>
            <person name="Santibanez J."/>
            <person name="Shang Y."/>
            <person name="Simmons D."/>
            <person name="Song X.-Z."/>
            <person name="Tang L.-Y."/>
            <person name="Thornton R."/>
            <person name="Warren J."/>
            <person name="Weissenberger G."/>
            <person name="Wilczek-Boney K."/>
            <person name="Worley K."/>
            <person name="Youmans B."/>
            <person name="Zhang J."/>
            <person name="Zhang L."/>
            <person name="Zhao Z."/>
            <person name="Zhou C."/>
            <person name="Zhu D."/>
            <person name="Zhu Y."/>
        </authorList>
    </citation>
    <scope>NUCLEOTIDE SEQUENCE [LARGE SCALE GENOMIC DNA]</scope>
    <source>
        <strain evidence="2 3">F0333</strain>
    </source>
</reference>
<feature type="region of interest" description="Disordered" evidence="1">
    <location>
        <begin position="1"/>
        <end position="49"/>
    </location>
</feature>
<sequence>MLNDKRLDDENHQHGQQANRSLSEQRPTNNETNYKRNNAQAENSLNNCD</sequence>
<gene>
    <name evidence="2" type="ORF">HMPREF9004_0600</name>
</gene>
<protein>
    <submittedName>
        <fullName evidence="2">Uncharacterized protein</fullName>
    </submittedName>
</protein>
<accession>N6X4A3</accession>
<feature type="compositionally biased region" description="Basic and acidic residues" evidence="1">
    <location>
        <begin position="1"/>
        <end position="13"/>
    </location>
</feature>
<evidence type="ECO:0000256" key="1">
    <source>
        <dbReference type="SAM" id="MobiDB-lite"/>
    </source>
</evidence>
<dbReference type="STRING" id="888050.HMPREF9004_0600"/>
<organism evidence="2 3">
    <name type="scientific">Schaalia cardiffensis F0333</name>
    <dbReference type="NCBI Taxonomy" id="888050"/>
    <lineage>
        <taxon>Bacteria</taxon>
        <taxon>Bacillati</taxon>
        <taxon>Actinomycetota</taxon>
        <taxon>Actinomycetes</taxon>
        <taxon>Actinomycetales</taxon>
        <taxon>Actinomycetaceae</taxon>
        <taxon>Schaalia</taxon>
    </lineage>
</organism>
<comment type="caution">
    <text evidence="2">The sequence shown here is derived from an EMBL/GenBank/DDBJ whole genome shotgun (WGS) entry which is preliminary data.</text>
</comment>
<feature type="compositionally biased region" description="Polar residues" evidence="1">
    <location>
        <begin position="14"/>
        <end position="49"/>
    </location>
</feature>
<proteinExistence type="predicted"/>
<name>N6X4A3_9ACTO</name>
<dbReference type="HOGENOM" id="CLU_3131270_0_0_11"/>
<dbReference type="AlphaFoldDB" id="N6X4A3"/>
<evidence type="ECO:0000313" key="3">
    <source>
        <dbReference type="Proteomes" id="UP000013015"/>
    </source>
</evidence>
<evidence type="ECO:0000313" key="2">
    <source>
        <dbReference type="EMBL" id="ENO18551.1"/>
    </source>
</evidence>
<dbReference type="EMBL" id="AQHZ01000010">
    <property type="protein sequence ID" value="ENO18551.1"/>
    <property type="molecule type" value="Genomic_DNA"/>
</dbReference>
<keyword evidence="3" id="KW-1185">Reference proteome</keyword>